<keyword evidence="2" id="KW-0812">Transmembrane</keyword>
<dbReference type="InterPro" id="IPR052894">
    <property type="entry name" value="AsmA-related"/>
</dbReference>
<dbReference type="GO" id="GO:0005886">
    <property type="term" value="C:plasma membrane"/>
    <property type="evidence" value="ECO:0007669"/>
    <property type="project" value="TreeGrafter"/>
</dbReference>
<feature type="domain" description="AsmA" evidence="3">
    <location>
        <begin position="209"/>
        <end position="563"/>
    </location>
</feature>
<dbReference type="GO" id="GO:0090313">
    <property type="term" value="P:regulation of protein targeting to membrane"/>
    <property type="evidence" value="ECO:0007669"/>
    <property type="project" value="TreeGrafter"/>
</dbReference>
<gene>
    <name evidence="4" type="ORF">GLE_1114</name>
</gene>
<reference evidence="4 5" key="1">
    <citation type="submission" date="2015-11" db="EMBL/GenBank/DDBJ databases">
        <title>Genome sequences of Lysobacter enzymogenes strain C3 and Lysobacter antibioticus ATCC 29479.</title>
        <authorList>
            <person name="Kobayashi D.Y."/>
        </authorList>
    </citation>
    <scope>NUCLEOTIDE SEQUENCE [LARGE SCALE GENOMIC DNA]</scope>
    <source>
        <strain evidence="4 5">C3</strain>
    </source>
</reference>
<dbReference type="PANTHER" id="PTHR30441">
    <property type="entry name" value="DUF748 DOMAIN-CONTAINING PROTEIN"/>
    <property type="match status" value="1"/>
</dbReference>
<dbReference type="PANTHER" id="PTHR30441:SF9">
    <property type="entry name" value="ASMA FAMILY PROTEIN YHJG"/>
    <property type="match status" value="1"/>
</dbReference>
<dbReference type="OrthoDB" id="5749006at2"/>
<name>A0A0S2DDR7_LYSEN</name>
<feature type="transmembrane region" description="Helical" evidence="2">
    <location>
        <begin position="37"/>
        <end position="57"/>
    </location>
</feature>
<dbReference type="STRING" id="69.GLE_1114"/>
<dbReference type="Proteomes" id="UP000061569">
    <property type="component" value="Chromosome"/>
</dbReference>
<protein>
    <submittedName>
        <fullName evidence="4">Membrane protein, AsmA family</fullName>
    </submittedName>
</protein>
<sequence length="664" mass="71339">MNSPDLRPPESTAAADAGTPHSGTPAPARAWPRRHPWLSALGLLAAAVAILIALWDWNWFKGPIERQVEARTGRKLQIGGNLDVDLGRVPVIRADALSFANAPWGKAPSMASAQRLELAIEFWPLLKGEIRIPDIRLSQPRVYLQSDREHGGNWVFGSGGGELPKFRRIWIDDGRLEFIDPAGKTDIRLDIASREPKREDAAPPVDVAGKGRWKGNAFTLQGRAESPLELRDTVNPYRINLRAAAGATRAHARGELVDPFHLRDFDLQFALSGKNLADLYPLIGVAIPPTPPYALDGRLRRAGALWRYDGFTGKVGDSDLAGNASVDTAGQRPYLRADLVSKRLDFDDLAGFVGAAPEQGRGESTNPELVAQHARQNASARLLPDTPYHLEKLRSMDADVKLKAARIEAPGWPLDDMQARLLLENGVLKLDPLNFGVADGDIRSTITMDARAATLRTRGDIQARRLDLAKLMPGVKLGQDAIGKVGGRIALAGSGNSIAKMLGGSDGSVAVGMGQGQISNLLMEFTGIDVAEILKFKLTGDHKIPIRCGFGDFAVKDGVMTAKSLAFDTSDTVLVGSGTIDLNQEKLDLTIRPRPKDRSLLALRTPLLVTGSFKNPNARPDYKRLGLRGAAALALGAIAPPAALLATLELGPGKDTGCAGHVVN</sequence>
<feature type="domain" description="AsmA" evidence="3">
    <location>
        <begin position="41"/>
        <end position="155"/>
    </location>
</feature>
<evidence type="ECO:0000313" key="4">
    <source>
        <dbReference type="EMBL" id="ALN56472.1"/>
    </source>
</evidence>
<dbReference type="EMBL" id="CP013140">
    <property type="protein sequence ID" value="ALN56472.1"/>
    <property type="molecule type" value="Genomic_DNA"/>
</dbReference>
<feature type="region of interest" description="Disordered" evidence="1">
    <location>
        <begin position="1"/>
        <end position="29"/>
    </location>
</feature>
<dbReference type="KEGG" id="lez:GLE_1114"/>
<evidence type="ECO:0000313" key="5">
    <source>
        <dbReference type="Proteomes" id="UP000061569"/>
    </source>
</evidence>
<evidence type="ECO:0000256" key="2">
    <source>
        <dbReference type="SAM" id="Phobius"/>
    </source>
</evidence>
<organism evidence="4 5">
    <name type="scientific">Lysobacter enzymogenes</name>
    <dbReference type="NCBI Taxonomy" id="69"/>
    <lineage>
        <taxon>Bacteria</taxon>
        <taxon>Pseudomonadati</taxon>
        <taxon>Pseudomonadota</taxon>
        <taxon>Gammaproteobacteria</taxon>
        <taxon>Lysobacterales</taxon>
        <taxon>Lysobacteraceae</taxon>
        <taxon>Lysobacter</taxon>
    </lineage>
</organism>
<keyword evidence="2" id="KW-1133">Transmembrane helix</keyword>
<proteinExistence type="predicted"/>
<dbReference type="Pfam" id="PF05170">
    <property type="entry name" value="AsmA"/>
    <property type="match status" value="2"/>
</dbReference>
<evidence type="ECO:0000259" key="3">
    <source>
        <dbReference type="Pfam" id="PF05170"/>
    </source>
</evidence>
<accession>A0A0S2DDR7</accession>
<dbReference type="InterPro" id="IPR007844">
    <property type="entry name" value="AsmA"/>
</dbReference>
<keyword evidence="2" id="KW-0472">Membrane</keyword>
<dbReference type="AlphaFoldDB" id="A0A0S2DDR7"/>
<evidence type="ECO:0000256" key="1">
    <source>
        <dbReference type="SAM" id="MobiDB-lite"/>
    </source>
</evidence>
<dbReference type="PATRIC" id="fig|69.6.peg.1100"/>